<gene>
    <name evidence="3" type="ORF">SD70_24645</name>
</gene>
<dbReference type="InterPro" id="IPR001173">
    <property type="entry name" value="Glyco_trans_2-like"/>
</dbReference>
<evidence type="ECO:0000259" key="2">
    <source>
        <dbReference type="Pfam" id="PF00535"/>
    </source>
</evidence>
<comment type="similarity">
    <text evidence="1">Belongs to the glycosyltransferase 2 family.</text>
</comment>
<dbReference type="PANTHER" id="PTHR22916:SF3">
    <property type="entry name" value="UDP-GLCNAC:BETAGAL BETA-1,3-N-ACETYLGLUCOSAMINYLTRANSFERASE-LIKE PROTEIN 1"/>
    <property type="match status" value="1"/>
</dbReference>
<dbReference type="RefSeq" id="WP_041050602.1">
    <property type="nucleotide sequence ID" value="NZ_JXAK01000053.1"/>
</dbReference>
<dbReference type="PANTHER" id="PTHR22916">
    <property type="entry name" value="GLYCOSYLTRANSFERASE"/>
    <property type="match status" value="1"/>
</dbReference>
<evidence type="ECO:0000256" key="1">
    <source>
        <dbReference type="ARBA" id="ARBA00006739"/>
    </source>
</evidence>
<accession>A0ABR5ACM3</accession>
<dbReference type="CDD" id="cd04196">
    <property type="entry name" value="GT_2_like_d"/>
    <property type="match status" value="1"/>
</dbReference>
<reference evidence="3 4" key="1">
    <citation type="submission" date="2014-12" db="EMBL/GenBank/DDBJ databases">
        <title>Draft genome sequence of Paenibacillus kamchatkensis strain B-2647.</title>
        <authorList>
            <person name="Karlyshev A.V."/>
            <person name="Kudryashova E.B."/>
        </authorList>
    </citation>
    <scope>NUCLEOTIDE SEQUENCE [LARGE SCALE GENOMIC DNA]</scope>
    <source>
        <strain evidence="3 4">VKM B-2647</strain>
    </source>
</reference>
<feature type="domain" description="Glycosyltransferase 2-like" evidence="2">
    <location>
        <begin position="8"/>
        <end position="172"/>
    </location>
</feature>
<dbReference type="Proteomes" id="UP000031967">
    <property type="component" value="Unassembled WGS sequence"/>
</dbReference>
<evidence type="ECO:0000313" key="3">
    <source>
        <dbReference type="EMBL" id="KIL38721.1"/>
    </source>
</evidence>
<organism evidence="3 4">
    <name type="scientific">Gordoniibacillus kamchatkensis</name>
    <dbReference type="NCBI Taxonomy" id="1590651"/>
    <lineage>
        <taxon>Bacteria</taxon>
        <taxon>Bacillati</taxon>
        <taxon>Bacillota</taxon>
        <taxon>Bacilli</taxon>
        <taxon>Bacillales</taxon>
        <taxon>Paenibacillaceae</taxon>
        <taxon>Gordoniibacillus</taxon>
    </lineage>
</organism>
<keyword evidence="4" id="KW-1185">Reference proteome</keyword>
<dbReference type="EMBL" id="JXAK01000053">
    <property type="protein sequence ID" value="KIL38721.1"/>
    <property type="molecule type" value="Genomic_DNA"/>
</dbReference>
<dbReference type="Gene3D" id="3.90.550.10">
    <property type="entry name" value="Spore Coat Polysaccharide Biosynthesis Protein SpsA, Chain A"/>
    <property type="match status" value="1"/>
</dbReference>
<proteinExistence type="inferred from homology"/>
<name>A0ABR5ACM3_9BACL</name>
<protein>
    <recommendedName>
        <fullName evidence="2">Glycosyltransferase 2-like domain-containing protein</fullName>
    </recommendedName>
</protein>
<dbReference type="Pfam" id="PF00535">
    <property type="entry name" value="Glycos_transf_2"/>
    <property type="match status" value="1"/>
</dbReference>
<comment type="caution">
    <text evidence="3">The sequence shown here is derived from an EMBL/GenBank/DDBJ whole genome shotgun (WGS) entry which is preliminary data.</text>
</comment>
<evidence type="ECO:0000313" key="4">
    <source>
        <dbReference type="Proteomes" id="UP000031967"/>
    </source>
</evidence>
<sequence>MDKAAVDILLSTFNGEKYLPDLLQSLEAQTFREWKLIIRDDGSTDETISILQKFKNNSGRSVEIIESDANLGPCKSFLTLLKYSEANYVMFCDQDDVWLPHKIQFLLNIAKNEELKYNNKPLLVHSDLIVTDRNNSIISQSFWKYQNINPKRKKLNELLVQNNVTGCSLIINRKLADLVCTSDIGIIMHDWWIAIIAAALGEIIYTNNKTIMYRQHSNNDTGAHLFFSIKHMKTKLINRSLISSVIRTIEQAQIFLHLYSGFLNKQQVELISQYAKLPKVNIFKRILFLFSRKFYKDGLIRNIGFLLAVIFINSPRRRIQSEAKPR</sequence>
<dbReference type="InterPro" id="IPR029044">
    <property type="entry name" value="Nucleotide-diphossugar_trans"/>
</dbReference>
<dbReference type="SUPFAM" id="SSF53448">
    <property type="entry name" value="Nucleotide-diphospho-sugar transferases"/>
    <property type="match status" value="1"/>
</dbReference>